<evidence type="ECO:0000313" key="2">
    <source>
        <dbReference type="Ensembl" id="ENSOCUP00000018460.2"/>
    </source>
</evidence>
<dbReference type="eggNOG" id="KOG0332">
    <property type="taxonomic scope" value="Eukaryota"/>
</dbReference>
<dbReference type="AlphaFoldDB" id="G1TN91"/>
<reference evidence="2 3" key="1">
    <citation type="journal article" date="2011" name="Nature">
        <title>A high-resolution map of human evolutionary constraint using 29 mammals.</title>
        <authorList>
            <person name="Lindblad-Toh K."/>
            <person name="Garber M."/>
            <person name="Zuk O."/>
            <person name="Lin M.F."/>
            <person name="Parker B.J."/>
            <person name="Washietl S."/>
            <person name="Kheradpour P."/>
            <person name="Ernst J."/>
            <person name="Jordan G."/>
            <person name="Mauceli E."/>
            <person name="Ward L.D."/>
            <person name="Lowe C.B."/>
            <person name="Holloway A.K."/>
            <person name="Clamp M."/>
            <person name="Gnerre S."/>
            <person name="Alfoldi J."/>
            <person name="Beal K."/>
            <person name="Chang J."/>
            <person name="Clawson H."/>
            <person name="Cuff J."/>
            <person name="Di Palma F."/>
            <person name="Fitzgerald S."/>
            <person name="Flicek P."/>
            <person name="Guttman M."/>
            <person name="Hubisz M.J."/>
            <person name="Jaffe D.B."/>
            <person name="Jungreis I."/>
            <person name="Kent W.J."/>
            <person name="Kostka D."/>
            <person name="Lara M."/>
            <person name="Martins A.L."/>
            <person name="Massingham T."/>
            <person name="Moltke I."/>
            <person name="Raney B.J."/>
            <person name="Rasmussen M.D."/>
            <person name="Robinson J."/>
            <person name="Stark A."/>
            <person name="Vilella A.J."/>
            <person name="Wen J."/>
            <person name="Xie X."/>
            <person name="Zody M.C."/>
            <person name="Baldwin J."/>
            <person name="Bloom T."/>
            <person name="Chin C.W."/>
            <person name="Heiman D."/>
            <person name="Nicol R."/>
            <person name="Nusbaum C."/>
            <person name="Young S."/>
            <person name="Wilkinson J."/>
            <person name="Worley K.C."/>
            <person name="Kovar C.L."/>
            <person name="Muzny D.M."/>
            <person name="Gibbs R.A."/>
            <person name="Cree A."/>
            <person name="Dihn H.H."/>
            <person name="Fowler G."/>
            <person name="Jhangiani S."/>
            <person name="Joshi V."/>
            <person name="Lee S."/>
            <person name="Lewis L.R."/>
            <person name="Nazareth L.V."/>
            <person name="Okwuonu G."/>
            <person name="Santibanez J."/>
            <person name="Warren W.C."/>
            <person name="Mardis E.R."/>
            <person name="Weinstock G.M."/>
            <person name="Wilson R.K."/>
            <person name="Delehaunty K."/>
            <person name="Dooling D."/>
            <person name="Fronik C."/>
            <person name="Fulton L."/>
            <person name="Fulton B."/>
            <person name="Graves T."/>
            <person name="Minx P."/>
            <person name="Sodergren E."/>
            <person name="Birney E."/>
            <person name="Margulies E.H."/>
            <person name="Herrero J."/>
            <person name="Green E.D."/>
            <person name="Haussler D."/>
            <person name="Siepel A."/>
            <person name="Goldman N."/>
            <person name="Pollard K.S."/>
            <person name="Pedersen J.S."/>
            <person name="Lander E.S."/>
            <person name="Kellis M."/>
        </authorList>
    </citation>
    <scope>NUCLEOTIDE SEQUENCE [LARGE SCALE GENOMIC DNA]</scope>
    <source>
        <strain evidence="2 3">Thorbecke inbred</strain>
    </source>
</reference>
<dbReference type="EMBL" id="AAGW02026305">
    <property type="status" value="NOT_ANNOTATED_CDS"/>
    <property type="molecule type" value="Genomic_DNA"/>
</dbReference>
<reference evidence="2" key="3">
    <citation type="submission" date="2025-09" db="UniProtKB">
        <authorList>
            <consortium name="Ensembl"/>
        </authorList>
    </citation>
    <scope>IDENTIFICATION</scope>
    <source>
        <strain evidence="2">Thorbecke</strain>
    </source>
</reference>
<dbReference type="SUPFAM" id="SSF52540">
    <property type="entry name" value="P-loop containing nucleoside triphosphate hydrolases"/>
    <property type="match status" value="1"/>
</dbReference>
<dbReference type="Ensembl" id="ENSOCUT00000026481.2">
    <property type="protein sequence ID" value="ENSOCUP00000018460.2"/>
    <property type="gene ID" value="ENSOCUG00000021833.2"/>
</dbReference>
<dbReference type="GeneTree" id="ENSGT00940000164150"/>
<dbReference type="Proteomes" id="UP000001811">
    <property type="component" value="Chromosome 16"/>
</dbReference>
<dbReference type="InParanoid" id="G1TN91"/>
<dbReference type="HOGENOM" id="CLU_003041_1_0_1"/>
<evidence type="ECO:0000259" key="1">
    <source>
        <dbReference type="Pfam" id="PF00270"/>
    </source>
</evidence>
<dbReference type="GO" id="GO:0005524">
    <property type="term" value="F:ATP binding"/>
    <property type="evidence" value="ECO:0007669"/>
    <property type="project" value="InterPro"/>
</dbReference>
<protein>
    <recommendedName>
        <fullName evidence="1">DEAD/DEAH-box helicase domain-containing protein</fullName>
    </recommendedName>
</protein>
<dbReference type="Bgee" id="ENSOCUG00000021833">
    <property type="expression patterns" value="Expressed in skeletal muscle tissue and 3 other cell types or tissues"/>
</dbReference>
<dbReference type="Gene3D" id="3.40.50.300">
    <property type="entry name" value="P-loop containing nucleotide triphosphate hydrolases"/>
    <property type="match status" value="1"/>
</dbReference>
<dbReference type="InterPro" id="IPR027417">
    <property type="entry name" value="P-loop_NTPase"/>
</dbReference>
<organism evidence="2 3">
    <name type="scientific">Oryctolagus cuniculus</name>
    <name type="common">Rabbit</name>
    <dbReference type="NCBI Taxonomy" id="9986"/>
    <lineage>
        <taxon>Eukaryota</taxon>
        <taxon>Metazoa</taxon>
        <taxon>Chordata</taxon>
        <taxon>Craniata</taxon>
        <taxon>Vertebrata</taxon>
        <taxon>Euteleostomi</taxon>
        <taxon>Mammalia</taxon>
        <taxon>Eutheria</taxon>
        <taxon>Euarchontoglires</taxon>
        <taxon>Glires</taxon>
        <taxon>Lagomorpha</taxon>
        <taxon>Leporidae</taxon>
        <taxon>Oryctolagus</taxon>
    </lineage>
</organism>
<accession>G1TN91</accession>
<proteinExistence type="predicted"/>
<dbReference type="GO" id="GO:0003676">
    <property type="term" value="F:nucleic acid binding"/>
    <property type="evidence" value="ECO:0007669"/>
    <property type="project" value="InterPro"/>
</dbReference>
<evidence type="ECO:0000313" key="3">
    <source>
        <dbReference type="Proteomes" id="UP000001811"/>
    </source>
</evidence>
<sequence length="169" mass="18489">MATDSQGLTADEQEAMVELEQIPIGTVVKTNANVEKTDEEERQDRAAESLLSKLIRSSIVQNTSHVEVQPEASQLPPLFSGVFEEPQLKLQLLHRVFAMGFNYPSKIQENALPLTHAEPTQNLTAQSQSGTGKTTAFVLAMLSQVEPANRYSQCLFLSPATCPSNENSS</sequence>
<dbReference type="STRING" id="9986.ENSOCUP00000018460"/>
<dbReference type="InterPro" id="IPR011545">
    <property type="entry name" value="DEAD/DEAH_box_helicase_dom"/>
</dbReference>
<reference evidence="2" key="2">
    <citation type="submission" date="2025-08" db="UniProtKB">
        <authorList>
            <consortium name="Ensembl"/>
        </authorList>
    </citation>
    <scope>IDENTIFICATION</scope>
    <source>
        <strain evidence="2">Thorbecke</strain>
    </source>
</reference>
<dbReference type="PaxDb" id="9986-ENSOCUP00000018460"/>
<keyword evidence="3" id="KW-1185">Reference proteome</keyword>
<dbReference type="Gene3D" id="6.10.250.2170">
    <property type="match status" value="1"/>
</dbReference>
<dbReference type="SMR" id="G1TN91"/>
<name>G1TN91_RABIT</name>
<dbReference type="Pfam" id="PF00270">
    <property type="entry name" value="DEAD"/>
    <property type="match status" value="1"/>
</dbReference>
<feature type="domain" description="DEAD/DEAH-box helicase" evidence="1">
    <location>
        <begin position="106"/>
        <end position="160"/>
    </location>
</feature>